<organism evidence="1 2">
    <name type="scientific">Leifsonia xyli subsp. xyli</name>
    <dbReference type="NCBI Taxonomy" id="59736"/>
    <lineage>
        <taxon>Bacteria</taxon>
        <taxon>Bacillati</taxon>
        <taxon>Actinomycetota</taxon>
        <taxon>Actinomycetes</taxon>
        <taxon>Micrococcales</taxon>
        <taxon>Microbacteriaceae</taxon>
        <taxon>Leifsonia</taxon>
    </lineage>
</organism>
<dbReference type="OrthoDB" id="5123581at2"/>
<dbReference type="RefSeq" id="WP_041767865.1">
    <property type="nucleotide sequence ID" value="NZ_LNZG01000022.1"/>
</dbReference>
<dbReference type="AlphaFoldDB" id="A0A1E2SK09"/>
<evidence type="ECO:0000313" key="2">
    <source>
        <dbReference type="Proteomes" id="UP000094426"/>
    </source>
</evidence>
<proteinExistence type="predicted"/>
<protein>
    <recommendedName>
        <fullName evidence="3">Ribbon-helix-helix protein CopG domain-containing protein</fullName>
    </recommendedName>
</protein>
<dbReference type="Proteomes" id="UP000094426">
    <property type="component" value="Unassembled WGS sequence"/>
</dbReference>
<accession>A0A1E2SK09</accession>
<reference evidence="1 2" key="1">
    <citation type="submission" date="2015-11" db="EMBL/GenBank/DDBJ databases">
        <authorList>
            <person name="Zhang Y."/>
            <person name="Guo Z."/>
        </authorList>
    </citation>
    <scope>NUCLEOTIDE SEQUENCE [LARGE SCALE GENOMIC DNA]</scope>
    <source>
        <strain evidence="2">gdw1</strain>
    </source>
</reference>
<sequence length="116" mass="12552">MAGDEINFDALAERLTDPNVAIRTKKVLRGEEAAAYGRAMLLSEYGSEEALAAALIAPGRPKLGSGRRGPSPTVRARISEQDFAELAQLREETGRTEADLVREGVHLLLAQHKRAS</sequence>
<name>A0A1E2SK09_LEIXY</name>
<comment type="caution">
    <text evidence="1">The sequence shown here is derived from an EMBL/GenBank/DDBJ whole genome shotgun (WGS) entry which is preliminary data.</text>
</comment>
<evidence type="ECO:0000313" key="1">
    <source>
        <dbReference type="EMBL" id="ODA90087.1"/>
    </source>
</evidence>
<dbReference type="EMBL" id="LNZG01000022">
    <property type="protein sequence ID" value="ODA90087.1"/>
    <property type="molecule type" value="Genomic_DNA"/>
</dbReference>
<evidence type="ECO:0008006" key="3">
    <source>
        <dbReference type="Google" id="ProtNLM"/>
    </source>
</evidence>
<gene>
    <name evidence="1" type="ORF">ATY41_11525</name>
</gene>